<protein>
    <submittedName>
        <fullName evidence="2">Uncharacterized protein</fullName>
    </submittedName>
</protein>
<keyword evidence="1" id="KW-0472">Membrane</keyword>
<accession>A0A6G0SZM1</accession>
<evidence type="ECO:0000313" key="2">
    <source>
        <dbReference type="EMBL" id="KAE9523598.1"/>
    </source>
</evidence>
<sequence>MNINFWGTVESTQFYSPHFNIQNHKHQDRHSADSPYHFDDNQCEKNACYHIHLSEKPNSYTHKLFHLCNHELYNIPETECLSELVSDESTSKFVSFLNFLTFFLCNFFFKNIISSTSKIPPLFLLFMIYNNFFIYFLFHLYIFNILIFILNWRLCYTNGNNINFICNFIMFYFYFLRSFERYNFRDDIVNLFFLFRAIRTIVSKIARTHIRIRFIFIRPQLSSEIFVVDVLSTSDWFSYIFFLDLILATNSSSTCPFNLSMSSAISSSGLFATENSSLIVLSTTLVVTIFSSLAKSSLSESPSLLNRLFILDNIS</sequence>
<organism evidence="2 3">
    <name type="scientific">Aphis glycines</name>
    <name type="common">Soybean aphid</name>
    <dbReference type="NCBI Taxonomy" id="307491"/>
    <lineage>
        <taxon>Eukaryota</taxon>
        <taxon>Metazoa</taxon>
        <taxon>Ecdysozoa</taxon>
        <taxon>Arthropoda</taxon>
        <taxon>Hexapoda</taxon>
        <taxon>Insecta</taxon>
        <taxon>Pterygota</taxon>
        <taxon>Neoptera</taxon>
        <taxon>Paraneoptera</taxon>
        <taxon>Hemiptera</taxon>
        <taxon>Sternorrhyncha</taxon>
        <taxon>Aphidomorpha</taxon>
        <taxon>Aphidoidea</taxon>
        <taxon>Aphididae</taxon>
        <taxon>Aphidini</taxon>
        <taxon>Aphis</taxon>
        <taxon>Aphis</taxon>
    </lineage>
</organism>
<dbReference type="AlphaFoldDB" id="A0A6G0SZM1"/>
<keyword evidence="1" id="KW-1133">Transmembrane helix</keyword>
<evidence type="ECO:0000256" key="1">
    <source>
        <dbReference type="SAM" id="Phobius"/>
    </source>
</evidence>
<keyword evidence="3" id="KW-1185">Reference proteome</keyword>
<dbReference type="EMBL" id="VYZN01000079">
    <property type="protein sequence ID" value="KAE9523598.1"/>
    <property type="molecule type" value="Genomic_DNA"/>
</dbReference>
<proteinExistence type="predicted"/>
<feature type="transmembrane region" description="Helical" evidence="1">
    <location>
        <begin position="93"/>
        <end position="113"/>
    </location>
</feature>
<gene>
    <name evidence="2" type="ORF">AGLY_016150</name>
</gene>
<feature type="transmembrane region" description="Helical" evidence="1">
    <location>
        <begin position="133"/>
        <end position="152"/>
    </location>
</feature>
<reference evidence="2 3" key="1">
    <citation type="submission" date="2019-08" db="EMBL/GenBank/DDBJ databases">
        <title>The genome of the soybean aphid Biotype 1, its phylome, world population structure and adaptation to the North American continent.</title>
        <authorList>
            <person name="Giordano R."/>
            <person name="Donthu R.K."/>
            <person name="Hernandez A.G."/>
            <person name="Wright C.L."/>
            <person name="Zimin A.V."/>
        </authorList>
    </citation>
    <scope>NUCLEOTIDE SEQUENCE [LARGE SCALE GENOMIC DNA]</scope>
    <source>
        <tissue evidence="2">Whole aphids</tissue>
    </source>
</reference>
<feature type="transmembrane region" description="Helical" evidence="1">
    <location>
        <begin position="159"/>
        <end position="176"/>
    </location>
</feature>
<dbReference type="Proteomes" id="UP000475862">
    <property type="component" value="Unassembled WGS sequence"/>
</dbReference>
<name>A0A6G0SZM1_APHGL</name>
<comment type="caution">
    <text evidence="2">The sequence shown here is derived from an EMBL/GenBank/DDBJ whole genome shotgun (WGS) entry which is preliminary data.</text>
</comment>
<keyword evidence="1" id="KW-0812">Transmembrane</keyword>
<evidence type="ECO:0000313" key="3">
    <source>
        <dbReference type="Proteomes" id="UP000475862"/>
    </source>
</evidence>